<protein>
    <submittedName>
        <fullName evidence="5">S41 family peptidase</fullName>
    </submittedName>
</protein>
<dbReference type="Pfam" id="PF13432">
    <property type="entry name" value="TPR_16"/>
    <property type="match status" value="3"/>
</dbReference>
<dbReference type="GO" id="GO:0008236">
    <property type="term" value="F:serine-type peptidase activity"/>
    <property type="evidence" value="ECO:0007669"/>
    <property type="project" value="InterPro"/>
</dbReference>
<dbReference type="InterPro" id="IPR029045">
    <property type="entry name" value="ClpP/crotonase-like_dom_sf"/>
</dbReference>
<organism evidence="5 6">
    <name type="scientific">Paenibacillus soyae</name>
    <dbReference type="NCBI Taxonomy" id="2969249"/>
    <lineage>
        <taxon>Bacteria</taxon>
        <taxon>Bacillati</taxon>
        <taxon>Bacillota</taxon>
        <taxon>Bacilli</taxon>
        <taxon>Bacillales</taxon>
        <taxon>Paenibacillaceae</taxon>
        <taxon>Paenibacillus</taxon>
    </lineage>
</organism>
<feature type="repeat" description="TPR" evidence="3">
    <location>
        <begin position="101"/>
        <end position="134"/>
    </location>
</feature>
<dbReference type="Proteomes" id="UP001141950">
    <property type="component" value="Unassembled WGS sequence"/>
</dbReference>
<dbReference type="PROSITE" id="PS50005">
    <property type="entry name" value="TPR"/>
    <property type="match status" value="4"/>
</dbReference>
<dbReference type="InterPro" id="IPR011990">
    <property type="entry name" value="TPR-like_helical_dom_sf"/>
</dbReference>
<dbReference type="AlphaFoldDB" id="A0A9X2MW20"/>
<sequence>MQGKYALPYVWTLTALLMMAAVLSGCSGIVQSFGEGFREGLHGTEEERRIQALNEAGYTLIEEGSFEEAVVKLEEAVRLVYELHPEYETLEEERDVSGDLDTPFNNLSWAYNELGEFEESLRFIERSLLLLPNTEAEYVNKGNALYGLNRSEEALEQYNLAIEDNRRSESAYYGRGMIYYDEGKFKEAADDFNRYLSFDSSDYDAAEMLLYSLIGQEEAGEALKFADKWFGDYPERFEAYRLKAIALEYAGKEEELEAFGRLAAEKFPDLPEAQELPGELYYDGGNYEASIAYFRDRLEVNPEDRASYVWLIRNFTATEDLASAEALYAEAEPLFLADPELLEAMGDLYGNAWRYVEGARYYGLAAELDPSDEWYAAAKLEALYSGNRMVECAAYGAEKLDPESSFTSIAYYTGLCELERGEYEAAVRMFEHAVGVDPTDYMAYAQLAYASLQLGLDAEAREYADITLGMVENDSTAEYVAQELEDRKRPLGERVEQFFRENYLYQESSSNWDEAFAGISSRSATAEQIALVVDQAKRPDDPFTFVIYGEDYEQLTEGGGEQVTYHEEDDLLYVSIPSFDAETDDRFISILDAVKQPENKTLALDLRGNAGGRSDSANRMLDALLPDYAASTMIYSDGYTESYYSDASSIAFDSIYILVDENSASAAELLALGLKSYLPNVTIVGRQTYGKGVGQVVFEDRSAKIMVFVVNFYWNVKQKNISEEKIRPDIEVEGNALESFMRPVRERSRAG</sequence>
<dbReference type="InterPro" id="IPR052346">
    <property type="entry name" value="O-mannosyl-transferase_TMTC"/>
</dbReference>
<keyword evidence="6" id="KW-1185">Reference proteome</keyword>
<dbReference type="EMBL" id="JANIPJ010000021">
    <property type="protein sequence ID" value="MCR2806881.1"/>
    <property type="molecule type" value="Genomic_DNA"/>
</dbReference>
<reference evidence="5" key="1">
    <citation type="submission" date="2022-08" db="EMBL/GenBank/DDBJ databases">
        <title>The genomic sequence of strain Paenibacillus sp. SCIV0701.</title>
        <authorList>
            <person name="Zhao H."/>
        </authorList>
    </citation>
    <scope>NUCLEOTIDE SEQUENCE</scope>
    <source>
        <strain evidence="5">SCIV0701</strain>
    </source>
</reference>
<feature type="repeat" description="TPR" evidence="3">
    <location>
        <begin position="271"/>
        <end position="304"/>
    </location>
</feature>
<dbReference type="PANTHER" id="PTHR44227">
    <property type="match status" value="1"/>
</dbReference>
<feature type="domain" description="Tail specific protease" evidence="4">
    <location>
        <begin position="542"/>
        <end position="733"/>
    </location>
</feature>
<dbReference type="PROSITE" id="PS51257">
    <property type="entry name" value="PROKAR_LIPOPROTEIN"/>
    <property type="match status" value="1"/>
</dbReference>
<feature type="repeat" description="TPR" evidence="3">
    <location>
        <begin position="407"/>
        <end position="440"/>
    </location>
</feature>
<proteinExistence type="predicted"/>
<dbReference type="SMART" id="SM00245">
    <property type="entry name" value="TSPc"/>
    <property type="match status" value="1"/>
</dbReference>
<keyword evidence="1" id="KW-0677">Repeat</keyword>
<evidence type="ECO:0000256" key="1">
    <source>
        <dbReference type="ARBA" id="ARBA00022737"/>
    </source>
</evidence>
<evidence type="ECO:0000313" key="5">
    <source>
        <dbReference type="EMBL" id="MCR2806881.1"/>
    </source>
</evidence>
<dbReference type="RefSeq" id="WP_257450821.1">
    <property type="nucleotide sequence ID" value="NZ_JANIPJ010000021.1"/>
</dbReference>
<dbReference type="GO" id="GO:0006508">
    <property type="term" value="P:proteolysis"/>
    <property type="evidence" value="ECO:0007669"/>
    <property type="project" value="InterPro"/>
</dbReference>
<dbReference type="SUPFAM" id="SSF52096">
    <property type="entry name" value="ClpP/crotonase"/>
    <property type="match status" value="1"/>
</dbReference>
<dbReference type="SMART" id="SM00028">
    <property type="entry name" value="TPR"/>
    <property type="match status" value="8"/>
</dbReference>
<evidence type="ECO:0000256" key="2">
    <source>
        <dbReference type="ARBA" id="ARBA00022803"/>
    </source>
</evidence>
<dbReference type="PANTHER" id="PTHR44227:SF3">
    <property type="entry name" value="PROTEIN O-MANNOSYL-TRANSFERASE TMTC4"/>
    <property type="match status" value="1"/>
</dbReference>
<evidence type="ECO:0000313" key="6">
    <source>
        <dbReference type="Proteomes" id="UP001141950"/>
    </source>
</evidence>
<name>A0A9X2MW20_9BACL</name>
<accession>A0A9X2MW20</accession>
<dbReference type="Gene3D" id="1.25.40.10">
    <property type="entry name" value="Tetratricopeptide repeat domain"/>
    <property type="match status" value="3"/>
</dbReference>
<evidence type="ECO:0000256" key="3">
    <source>
        <dbReference type="PROSITE-ProRule" id="PRU00339"/>
    </source>
</evidence>
<keyword evidence="2 3" id="KW-0802">TPR repeat</keyword>
<evidence type="ECO:0000259" key="4">
    <source>
        <dbReference type="SMART" id="SM00245"/>
    </source>
</evidence>
<dbReference type="InterPro" id="IPR019734">
    <property type="entry name" value="TPR_rpt"/>
</dbReference>
<comment type="caution">
    <text evidence="5">The sequence shown here is derived from an EMBL/GenBank/DDBJ whole genome shotgun (WGS) entry which is preliminary data.</text>
</comment>
<dbReference type="Pfam" id="PF03572">
    <property type="entry name" value="Peptidase_S41"/>
    <property type="match status" value="1"/>
</dbReference>
<dbReference type="Gene3D" id="3.90.226.10">
    <property type="entry name" value="2-enoyl-CoA Hydratase, Chain A, domain 1"/>
    <property type="match status" value="1"/>
</dbReference>
<dbReference type="SUPFAM" id="SSF48452">
    <property type="entry name" value="TPR-like"/>
    <property type="match status" value="2"/>
</dbReference>
<dbReference type="InterPro" id="IPR005151">
    <property type="entry name" value="Tail-specific_protease"/>
</dbReference>
<feature type="repeat" description="TPR" evidence="3">
    <location>
        <begin position="169"/>
        <end position="202"/>
    </location>
</feature>
<gene>
    <name evidence="5" type="ORF">NQZ67_23635</name>
</gene>